<dbReference type="Proteomes" id="UP000306196">
    <property type="component" value="Unassembled WGS sequence"/>
</dbReference>
<comment type="caution">
    <text evidence="1">The sequence shown here is derived from an EMBL/GenBank/DDBJ whole genome shotgun (WGS) entry which is preliminary data.</text>
</comment>
<proteinExistence type="predicted"/>
<evidence type="ECO:0000313" key="1">
    <source>
        <dbReference type="EMBL" id="TLD68689.1"/>
    </source>
</evidence>
<reference evidence="1 2" key="1">
    <citation type="submission" date="2019-05" db="EMBL/GenBank/DDBJ databases">
        <title>Verrucobacter flavum gen. nov., sp. nov. a new member of the family Verrucomicrobiaceae.</title>
        <authorList>
            <person name="Szuroczki S."/>
            <person name="Abbaszade G."/>
            <person name="Szabo A."/>
            <person name="Felfoldi T."/>
            <person name="Schumann P."/>
            <person name="Boka K."/>
            <person name="Keki Z."/>
            <person name="Toumi M."/>
            <person name="Toth E."/>
        </authorList>
    </citation>
    <scope>NUCLEOTIDE SEQUENCE [LARGE SCALE GENOMIC DNA]</scope>
    <source>
        <strain evidence="1 2">MG-N-17</strain>
    </source>
</reference>
<protein>
    <submittedName>
        <fullName evidence="1">Uncharacterized protein</fullName>
    </submittedName>
</protein>
<sequence>MDRLGGYLVDCNSDQSSPILVFPDNQPTPETPMDGQTEIRMNFSGVNPGRYTFVFDRIGALAFKHVPFSQSIQVQSSRHILDEIQVTLPLNLVPIRVTLLGDEKTWRFYSNRPPFIELYNFQSGKEGPRKVNMRAPLSKKVGDAPLTLETALPMLTDGIYHVNLTYHLFGKRERESKKLVEIKNGKLIGESINFSHADGKKTPD</sequence>
<dbReference type="EMBL" id="VAUV01000020">
    <property type="protein sequence ID" value="TLD68689.1"/>
    <property type="molecule type" value="Genomic_DNA"/>
</dbReference>
<dbReference type="AlphaFoldDB" id="A0A5R8KAX3"/>
<gene>
    <name evidence="1" type="ORF">FEM03_21125</name>
</gene>
<evidence type="ECO:0000313" key="2">
    <source>
        <dbReference type="Proteomes" id="UP000306196"/>
    </source>
</evidence>
<keyword evidence="2" id="KW-1185">Reference proteome</keyword>
<organism evidence="1 2">
    <name type="scientific">Phragmitibacter flavus</name>
    <dbReference type="NCBI Taxonomy" id="2576071"/>
    <lineage>
        <taxon>Bacteria</taxon>
        <taxon>Pseudomonadati</taxon>
        <taxon>Verrucomicrobiota</taxon>
        <taxon>Verrucomicrobiia</taxon>
        <taxon>Verrucomicrobiales</taxon>
        <taxon>Verrucomicrobiaceae</taxon>
        <taxon>Phragmitibacter</taxon>
    </lineage>
</organism>
<accession>A0A5R8KAX3</accession>
<name>A0A5R8KAX3_9BACT</name>